<dbReference type="Pfam" id="PF13524">
    <property type="entry name" value="Glyco_trans_1_2"/>
    <property type="match status" value="1"/>
</dbReference>
<protein>
    <submittedName>
        <fullName evidence="2">Glycosyltransferase family 1 protein</fullName>
    </submittedName>
</protein>
<dbReference type="Proteomes" id="UP000280346">
    <property type="component" value="Unassembled WGS sequence"/>
</dbReference>
<feature type="domain" description="Spore protein YkvP/CgeB glycosyl transferase-like" evidence="1">
    <location>
        <begin position="229"/>
        <end position="371"/>
    </location>
</feature>
<reference evidence="2 3" key="1">
    <citation type="submission" date="2018-12" db="EMBL/GenBank/DDBJ databases">
        <authorList>
            <person name="Yang Y."/>
        </authorList>
    </citation>
    <scope>NUCLEOTIDE SEQUENCE [LARGE SCALE GENOMIC DNA]</scope>
    <source>
        <strain evidence="2 3">GSF71</strain>
    </source>
</reference>
<organism evidence="2 3">
    <name type="scientific">Azospirillum doebereinerae</name>
    <dbReference type="NCBI Taxonomy" id="92933"/>
    <lineage>
        <taxon>Bacteria</taxon>
        <taxon>Pseudomonadati</taxon>
        <taxon>Pseudomonadota</taxon>
        <taxon>Alphaproteobacteria</taxon>
        <taxon>Rhodospirillales</taxon>
        <taxon>Azospirillaceae</taxon>
        <taxon>Azospirillum</taxon>
    </lineage>
</organism>
<sequence length="393" mass="43718">MSRLRFLQIDRLYPAYLRQFYTAHQNLRDASSQIQQAALANDHADAVHRIAFQLEELGYDAHWLPGNAVSLQARWLAESGSFARGMTLPALGEADMVDVVRQRIDETAPDILYITDTQVFGSAMVRQLRRRPSLVAGFHASYVSPDLDLSAFDLILSPLDGLRDAATRIHGAKASAFFMPGFPRRLLDRAEPVARVHDVFFSGQCTASQHPRRNRLLATVAAHAEHAGYNYHFCLSGDISILPSPLRDGCRPPVYGNAMLQGLRSARIAFDARGEITLGQPGLAGTIDLAGRQTANMRIFEATGCGAMLLTEPFDNLPEFFRAGYEVETYGSEEELIDKITYYTNHPEERDAIASRGQERCLKDHSLEQRAIGFDRLMRAALDGRFPKASGHQ</sequence>
<dbReference type="RefSeq" id="WP_127000028.1">
    <property type="nucleotide sequence ID" value="NZ_JAKOAR010000004.1"/>
</dbReference>
<proteinExistence type="predicted"/>
<dbReference type="InterPro" id="IPR055259">
    <property type="entry name" value="YkvP/CgeB_Glyco_trans-like"/>
</dbReference>
<gene>
    <name evidence="2" type="ORF">EJ913_17130</name>
</gene>
<dbReference type="EMBL" id="RZIJ01000013">
    <property type="protein sequence ID" value="RUQ68895.1"/>
    <property type="molecule type" value="Genomic_DNA"/>
</dbReference>
<dbReference type="OrthoDB" id="7297944at2"/>
<evidence type="ECO:0000313" key="3">
    <source>
        <dbReference type="Proteomes" id="UP000280346"/>
    </source>
</evidence>
<name>A0A433J6V3_9PROT</name>
<dbReference type="GO" id="GO:0016740">
    <property type="term" value="F:transferase activity"/>
    <property type="evidence" value="ECO:0007669"/>
    <property type="project" value="UniProtKB-KW"/>
</dbReference>
<accession>A0A433J6V3</accession>
<evidence type="ECO:0000313" key="2">
    <source>
        <dbReference type="EMBL" id="RUQ68895.1"/>
    </source>
</evidence>
<keyword evidence="2" id="KW-0808">Transferase</keyword>
<keyword evidence="3" id="KW-1185">Reference proteome</keyword>
<evidence type="ECO:0000259" key="1">
    <source>
        <dbReference type="Pfam" id="PF13524"/>
    </source>
</evidence>
<dbReference type="AlphaFoldDB" id="A0A433J6V3"/>
<comment type="caution">
    <text evidence="2">The sequence shown here is derived from an EMBL/GenBank/DDBJ whole genome shotgun (WGS) entry which is preliminary data.</text>
</comment>